<feature type="compositionally biased region" description="Basic and acidic residues" evidence="1">
    <location>
        <begin position="264"/>
        <end position="294"/>
    </location>
</feature>
<reference evidence="2 3" key="1">
    <citation type="submission" date="2018-04" db="EMBL/GenBank/DDBJ databases">
        <authorList>
            <person name="Vogel A."/>
        </authorList>
    </citation>
    <scope>NUCLEOTIDE SEQUENCE [LARGE SCALE GENOMIC DNA]</scope>
</reference>
<accession>A0A484LME4</accession>
<evidence type="ECO:0000313" key="2">
    <source>
        <dbReference type="EMBL" id="VFQ77682.1"/>
    </source>
</evidence>
<gene>
    <name evidence="2" type="ORF">CCAM_LOCUS19458</name>
</gene>
<evidence type="ECO:0000256" key="1">
    <source>
        <dbReference type="SAM" id="MobiDB-lite"/>
    </source>
</evidence>
<feature type="region of interest" description="Disordered" evidence="1">
    <location>
        <begin position="160"/>
        <end position="212"/>
    </location>
</feature>
<protein>
    <submittedName>
        <fullName evidence="2">Uncharacterized protein</fullName>
    </submittedName>
</protein>
<dbReference type="AlphaFoldDB" id="A0A484LME4"/>
<feature type="region of interest" description="Disordered" evidence="1">
    <location>
        <begin position="79"/>
        <end position="127"/>
    </location>
</feature>
<dbReference type="Proteomes" id="UP000595140">
    <property type="component" value="Unassembled WGS sequence"/>
</dbReference>
<organism evidence="2 3">
    <name type="scientific">Cuscuta campestris</name>
    <dbReference type="NCBI Taxonomy" id="132261"/>
    <lineage>
        <taxon>Eukaryota</taxon>
        <taxon>Viridiplantae</taxon>
        <taxon>Streptophyta</taxon>
        <taxon>Embryophyta</taxon>
        <taxon>Tracheophyta</taxon>
        <taxon>Spermatophyta</taxon>
        <taxon>Magnoliopsida</taxon>
        <taxon>eudicotyledons</taxon>
        <taxon>Gunneridae</taxon>
        <taxon>Pentapetalae</taxon>
        <taxon>asterids</taxon>
        <taxon>lamiids</taxon>
        <taxon>Solanales</taxon>
        <taxon>Convolvulaceae</taxon>
        <taxon>Cuscuteae</taxon>
        <taxon>Cuscuta</taxon>
        <taxon>Cuscuta subgen. Grammica</taxon>
        <taxon>Cuscuta sect. Cleistogrammica</taxon>
    </lineage>
</organism>
<feature type="compositionally biased region" description="Basic and acidic residues" evidence="1">
    <location>
        <begin position="82"/>
        <end position="104"/>
    </location>
</feature>
<evidence type="ECO:0000313" key="3">
    <source>
        <dbReference type="Proteomes" id="UP000595140"/>
    </source>
</evidence>
<feature type="compositionally biased region" description="Basic and acidic residues" evidence="1">
    <location>
        <begin position="235"/>
        <end position="251"/>
    </location>
</feature>
<feature type="compositionally biased region" description="Polar residues" evidence="1">
    <location>
        <begin position="252"/>
        <end position="262"/>
    </location>
</feature>
<sequence length="342" mass="38851">MGGCASKPKVKEGDIATKPLVPEKRDDFAAKNTVVEKNLVLEKRDDFAAKNTVAEKKLVVEDDKDNPTKRFYPNNSFTQISMREELREPSKCEPQEPKSREEHTQPLVDSIDSCGKMAPDSSPKSKEKLIAQEIKTLLLQTTLKPEENVAKETLLGLPKIENYSSRSNNKTEEKQEENTLKPEILHDMGTKQKPIEESTPKIETSNDELEEKHNKSLMENVIMDKDVKNPLKLERFPDEKTEHIPHDENTLKQESLIENTTMEKPIEEASTPDKEKEENHAEEHTMKLEKNTEEESLKHTHNFFFAFHRRSGPSLPLSSPATIVLATLSLPCCAADSDGRQQ</sequence>
<feature type="compositionally biased region" description="Basic and acidic residues" evidence="1">
    <location>
        <begin position="169"/>
        <end position="200"/>
    </location>
</feature>
<keyword evidence="3" id="KW-1185">Reference proteome</keyword>
<proteinExistence type="predicted"/>
<feature type="region of interest" description="Disordered" evidence="1">
    <location>
        <begin position="235"/>
        <end position="294"/>
    </location>
</feature>
<name>A0A484LME4_9ASTE</name>
<dbReference type="EMBL" id="OOIL02001680">
    <property type="protein sequence ID" value="VFQ77682.1"/>
    <property type="molecule type" value="Genomic_DNA"/>
</dbReference>